<comment type="caution">
    <text evidence="8">The sequence shown here is derived from an EMBL/GenBank/DDBJ whole genome shotgun (WGS) entry which is preliminary data.</text>
</comment>
<keyword evidence="4 7" id="KW-1133">Transmembrane helix</keyword>
<keyword evidence="5 7" id="KW-0472">Membrane</keyword>
<evidence type="ECO:0000256" key="4">
    <source>
        <dbReference type="ARBA" id="ARBA00022989"/>
    </source>
</evidence>
<keyword evidence="3 7" id="KW-0812">Transmembrane</keyword>
<comment type="similarity">
    <text evidence="2">Belongs to the CTL (choline transporter-like) family.</text>
</comment>
<dbReference type="EMBL" id="CAJPWZ010002145">
    <property type="protein sequence ID" value="CAG2231425.1"/>
    <property type="molecule type" value="Genomic_DNA"/>
</dbReference>
<dbReference type="GO" id="GO:0022857">
    <property type="term" value="F:transmembrane transporter activity"/>
    <property type="evidence" value="ECO:0007669"/>
    <property type="project" value="InterPro"/>
</dbReference>
<dbReference type="AlphaFoldDB" id="A0A8S3TM58"/>
<sequence length="217" mass="24358">MQDIIYNNTASNTHAIYYTSQNKVLKCIDFKDKLDDSWNCLTSRDRLGCIIIYTGNIEKMSKTNKVSPENETFQYDPDFEGPIKNRSCTDIICCLLFIIFIGGLAIISYFAFKYGDPSLLLNPVNSDGEMCGKGNQEGKDYLFFFDMVTCGRMGVGVFVKGCPTPQICVSQCPDANFIYKPEPLGDGTQFNSVYCKDSYASQSLSDIIDQEIFPNII</sequence>
<feature type="transmembrane region" description="Helical" evidence="7">
    <location>
        <begin position="91"/>
        <end position="112"/>
    </location>
</feature>
<reference evidence="8" key="1">
    <citation type="submission" date="2021-03" db="EMBL/GenBank/DDBJ databases">
        <authorList>
            <person name="Bekaert M."/>
        </authorList>
    </citation>
    <scope>NUCLEOTIDE SEQUENCE</scope>
</reference>
<dbReference type="OrthoDB" id="6158634at2759"/>
<accession>A0A8S3TM58</accession>
<evidence type="ECO:0000313" key="9">
    <source>
        <dbReference type="Proteomes" id="UP000683360"/>
    </source>
</evidence>
<evidence type="ECO:0000256" key="6">
    <source>
        <dbReference type="ARBA" id="ARBA00023180"/>
    </source>
</evidence>
<organism evidence="8 9">
    <name type="scientific">Mytilus edulis</name>
    <name type="common">Blue mussel</name>
    <dbReference type="NCBI Taxonomy" id="6550"/>
    <lineage>
        <taxon>Eukaryota</taxon>
        <taxon>Metazoa</taxon>
        <taxon>Spiralia</taxon>
        <taxon>Lophotrochozoa</taxon>
        <taxon>Mollusca</taxon>
        <taxon>Bivalvia</taxon>
        <taxon>Autobranchia</taxon>
        <taxon>Pteriomorphia</taxon>
        <taxon>Mytilida</taxon>
        <taxon>Mytiloidea</taxon>
        <taxon>Mytilidae</taxon>
        <taxon>Mytilinae</taxon>
        <taxon>Mytilus</taxon>
    </lineage>
</organism>
<keyword evidence="6" id="KW-0325">Glycoprotein</keyword>
<evidence type="ECO:0000256" key="3">
    <source>
        <dbReference type="ARBA" id="ARBA00022692"/>
    </source>
</evidence>
<dbReference type="GO" id="GO:0016020">
    <property type="term" value="C:membrane"/>
    <property type="evidence" value="ECO:0007669"/>
    <property type="project" value="UniProtKB-SubCell"/>
</dbReference>
<evidence type="ECO:0000313" key="8">
    <source>
        <dbReference type="EMBL" id="CAG2231425.1"/>
    </source>
</evidence>
<gene>
    <name evidence="8" type="ORF">MEDL_44228</name>
</gene>
<dbReference type="PANTHER" id="PTHR12385">
    <property type="entry name" value="CHOLINE TRANSPORTER-LIKE (SLC FAMILY 44)"/>
    <property type="match status" value="1"/>
</dbReference>
<comment type="subcellular location">
    <subcellularLocation>
        <location evidence="1">Membrane</location>
        <topology evidence="1">Multi-pass membrane protein</topology>
    </subcellularLocation>
</comment>
<evidence type="ECO:0000256" key="7">
    <source>
        <dbReference type="SAM" id="Phobius"/>
    </source>
</evidence>
<protein>
    <submittedName>
        <fullName evidence="8">SLC44A2_4_5</fullName>
    </submittedName>
</protein>
<dbReference type="InterPro" id="IPR007603">
    <property type="entry name" value="Choline_transptr-like"/>
</dbReference>
<dbReference type="PANTHER" id="PTHR12385:SF14">
    <property type="entry name" value="CHOLINE TRANSPORTER-LIKE 2"/>
    <property type="match status" value="1"/>
</dbReference>
<keyword evidence="9" id="KW-1185">Reference proteome</keyword>
<dbReference type="Proteomes" id="UP000683360">
    <property type="component" value="Unassembled WGS sequence"/>
</dbReference>
<name>A0A8S3TM58_MYTED</name>
<proteinExistence type="inferred from homology"/>
<evidence type="ECO:0000256" key="1">
    <source>
        <dbReference type="ARBA" id="ARBA00004141"/>
    </source>
</evidence>
<evidence type="ECO:0000256" key="5">
    <source>
        <dbReference type="ARBA" id="ARBA00023136"/>
    </source>
</evidence>
<evidence type="ECO:0000256" key="2">
    <source>
        <dbReference type="ARBA" id="ARBA00007168"/>
    </source>
</evidence>